<comment type="function">
    <text evidence="4">Peptide chain release factor 2 directs the termination of translation in response to the peptide chain termination codons UGA and UAA.</text>
</comment>
<dbReference type="Pfam" id="PF00472">
    <property type="entry name" value="RF-1"/>
    <property type="match status" value="1"/>
</dbReference>
<sequence length="376" mass="41583">MRADAEALRGQIEDSIALLRRHLDWDVALRRLDEVNARAEDPTLWEKPDEAQAVMRERNRLADQIEGVRKLQQNVTDALELVELAEAEGDAATADAAVADLKEFAAEAKRREIESLLSGEADMRDCFVEVNAGAGGTEAQDWAQMLLRMYTRWAEKRGLKVQLTEESEGEQAGIKSATIQVSGPNAYGWLKTESGVHRLVRISPFDAAARRQTSFASVYVFPVIDDKIEIEINPADLKTDTFRASGAGGQHVNKTESGVRFTHIPTGIVAASTQDRSQHRNRVIAMDMLKARLYELELRKREEINAATEAGKTDIGWGHQIRSYVLAPYQLVKDLRTNVEKGNPEAVLDGDLDDFMAAALASRVGATRSEASANAR</sequence>
<evidence type="ECO:0000313" key="8">
    <source>
        <dbReference type="Proteomes" id="UP000223527"/>
    </source>
</evidence>
<dbReference type="OrthoDB" id="9806673at2"/>
<dbReference type="PANTHER" id="PTHR43116:SF3">
    <property type="entry name" value="CLASS I PEPTIDE CHAIN RELEASE FACTOR"/>
    <property type="match status" value="1"/>
</dbReference>
<evidence type="ECO:0000256" key="5">
    <source>
        <dbReference type="NCBIfam" id="TIGR00020"/>
    </source>
</evidence>
<reference evidence="7 8" key="1">
    <citation type="submission" date="2017-10" db="EMBL/GenBank/DDBJ databases">
        <authorList>
            <person name="Banno H."/>
            <person name="Chua N.-H."/>
        </authorList>
    </citation>
    <scope>NUCLEOTIDE SEQUENCE [LARGE SCALE GENOMIC DNA]</scope>
    <source>
        <strain evidence="7 8">YW11</strain>
    </source>
</reference>
<dbReference type="InterPro" id="IPR045853">
    <property type="entry name" value="Pep_chain_release_fac_I_sf"/>
</dbReference>
<keyword evidence="2 4" id="KW-0488">Methylation</keyword>
<dbReference type="InterPro" id="IPR005139">
    <property type="entry name" value="PCRF"/>
</dbReference>
<keyword evidence="8" id="KW-1185">Reference proteome</keyword>
<name>A0A2C7A4Y6_9PROT</name>
<dbReference type="Proteomes" id="UP000223527">
    <property type="component" value="Unassembled WGS sequence"/>
</dbReference>
<dbReference type="Gene3D" id="3.30.70.1660">
    <property type="match status" value="1"/>
</dbReference>
<dbReference type="Gene3D" id="3.30.160.20">
    <property type="match status" value="1"/>
</dbReference>
<gene>
    <name evidence="4" type="primary">prfB</name>
    <name evidence="7" type="ORF">CR162_10315</name>
</gene>
<evidence type="ECO:0000256" key="2">
    <source>
        <dbReference type="ARBA" id="ARBA00022481"/>
    </source>
</evidence>
<evidence type="ECO:0000256" key="4">
    <source>
        <dbReference type="HAMAP-Rule" id="MF_00094"/>
    </source>
</evidence>
<dbReference type="FunFam" id="3.30.160.20:FF:000004">
    <property type="entry name" value="Peptide chain release factor 1"/>
    <property type="match status" value="1"/>
</dbReference>
<proteinExistence type="inferred from homology"/>
<dbReference type="SMART" id="SM00937">
    <property type="entry name" value="PCRF"/>
    <property type="match status" value="1"/>
</dbReference>
<feature type="domain" description="Prokaryotic-type class I peptide chain release factors" evidence="6">
    <location>
        <begin position="243"/>
        <end position="259"/>
    </location>
</feature>
<feature type="modified residue" description="N5-methylglutamine" evidence="4">
    <location>
        <position position="250"/>
    </location>
</feature>
<dbReference type="InterPro" id="IPR004374">
    <property type="entry name" value="PrfB"/>
</dbReference>
<evidence type="ECO:0000256" key="3">
    <source>
        <dbReference type="ARBA" id="ARBA00022917"/>
    </source>
</evidence>
<dbReference type="PANTHER" id="PTHR43116">
    <property type="entry name" value="PEPTIDE CHAIN RELEASE FACTOR 2"/>
    <property type="match status" value="1"/>
</dbReference>
<dbReference type="SUPFAM" id="SSF75620">
    <property type="entry name" value="Release factor"/>
    <property type="match status" value="1"/>
</dbReference>
<dbReference type="Pfam" id="PF03462">
    <property type="entry name" value="PCRF"/>
    <property type="match status" value="1"/>
</dbReference>
<dbReference type="PROSITE" id="PS00745">
    <property type="entry name" value="RF_PROK_I"/>
    <property type="match status" value="1"/>
</dbReference>
<dbReference type="EMBL" id="PDNU01000015">
    <property type="protein sequence ID" value="PHK95128.1"/>
    <property type="molecule type" value="Genomic_DNA"/>
</dbReference>
<keyword evidence="3 4" id="KW-0648">Protein biosynthesis</keyword>
<dbReference type="InterPro" id="IPR000352">
    <property type="entry name" value="Pep_chain_release_fac_I"/>
</dbReference>
<comment type="subcellular location">
    <subcellularLocation>
        <location evidence="4">Cytoplasm</location>
    </subcellularLocation>
</comment>
<evidence type="ECO:0000313" key="7">
    <source>
        <dbReference type="EMBL" id="PHK95128.1"/>
    </source>
</evidence>
<protein>
    <recommendedName>
        <fullName evidence="4 5">Peptide chain release factor 2</fullName>
        <shortName evidence="4">RF-2</shortName>
    </recommendedName>
</protein>
<comment type="PTM">
    <text evidence="4">Methylated by PrmC. Methylation increases the termination efficiency of RF2.</text>
</comment>
<comment type="similarity">
    <text evidence="1 4">Belongs to the prokaryotic/mitochondrial release factor family.</text>
</comment>
<dbReference type="GO" id="GO:0005737">
    <property type="term" value="C:cytoplasm"/>
    <property type="evidence" value="ECO:0007669"/>
    <property type="project" value="UniProtKB-SubCell"/>
</dbReference>
<dbReference type="AlphaFoldDB" id="A0A2C7A4Y6"/>
<evidence type="ECO:0000259" key="6">
    <source>
        <dbReference type="PROSITE" id="PS00745"/>
    </source>
</evidence>
<dbReference type="GO" id="GO:0016149">
    <property type="term" value="F:translation release factor activity, codon specific"/>
    <property type="evidence" value="ECO:0007669"/>
    <property type="project" value="UniProtKB-UniRule"/>
</dbReference>
<dbReference type="HAMAP" id="MF_00094">
    <property type="entry name" value="Rel_fac_2"/>
    <property type="match status" value="1"/>
</dbReference>
<accession>A0A2C7A4Y6</accession>
<keyword evidence="4" id="KW-0963">Cytoplasm</keyword>
<organism evidence="7 8">
    <name type="scientific">Teichococcus rhizosphaerae</name>
    <dbReference type="NCBI Taxonomy" id="1335062"/>
    <lineage>
        <taxon>Bacteria</taxon>
        <taxon>Pseudomonadati</taxon>
        <taxon>Pseudomonadota</taxon>
        <taxon>Alphaproteobacteria</taxon>
        <taxon>Acetobacterales</taxon>
        <taxon>Roseomonadaceae</taxon>
        <taxon>Roseomonas</taxon>
    </lineage>
</organism>
<dbReference type="Gene3D" id="1.20.58.410">
    <property type="entry name" value="Release factor"/>
    <property type="match status" value="1"/>
</dbReference>
<comment type="caution">
    <text evidence="7">The sequence shown here is derived from an EMBL/GenBank/DDBJ whole genome shotgun (WGS) entry which is preliminary data.</text>
</comment>
<evidence type="ECO:0000256" key="1">
    <source>
        <dbReference type="ARBA" id="ARBA00010835"/>
    </source>
</evidence>
<dbReference type="RefSeq" id="WP_099095461.1">
    <property type="nucleotide sequence ID" value="NZ_PDNU01000015.1"/>
</dbReference>
<dbReference type="NCBIfam" id="TIGR00020">
    <property type="entry name" value="prfB"/>
    <property type="match status" value="1"/>
</dbReference>